<keyword evidence="6" id="KW-1185">Reference proteome</keyword>
<keyword evidence="3" id="KW-0804">Transcription</keyword>
<dbReference type="RefSeq" id="WP_154527730.1">
    <property type="nucleotide sequence ID" value="NZ_VUNH01000001.1"/>
</dbReference>
<keyword evidence="2" id="KW-0238">DNA-binding</keyword>
<protein>
    <submittedName>
        <fullName evidence="5">AraC family transcriptional regulator</fullName>
    </submittedName>
</protein>
<dbReference type="PROSITE" id="PS01124">
    <property type="entry name" value="HTH_ARAC_FAMILY_2"/>
    <property type="match status" value="1"/>
</dbReference>
<dbReference type="InterPro" id="IPR014710">
    <property type="entry name" value="RmlC-like_jellyroll"/>
</dbReference>
<comment type="caution">
    <text evidence="5">The sequence shown here is derived from an EMBL/GenBank/DDBJ whole genome shotgun (WGS) entry which is preliminary data.</text>
</comment>
<dbReference type="GO" id="GO:0003700">
    <property type="term" value="F:DNA-binding transcription factor activity"/>
    <property type="evidence" value="ECO:0007669"/>
    <property type="project" value="InterPro"/>
</dbReference>
<dbReference type="Pfam" id="PF12833">
    <property type="entry name" value="HTH_18"/>
    <property type="match status" value="1"/>
</dbReference>
<dbReference type="EMBL" id="VUNH01000001">
    <property type="protein sequence ID" value="MST54599.1"/>
    <property type="molecule type" value="Genomic_DNA"/>
</dbReference>
<gene>
    <name evidence="5" type="ORF">FYJ74_00835</name>
</gene>
<evidence type="ECO:0000256" key="1">
    <source>
        <dbReference type="ARBA" id="ARBA00023015"/>
    </source>
</evidence>
<reference evidence="5 6" key="1">
    <citation type="submission" date="2019-08" db="EMBL/GenBank/DDBJ databases">
        <title>In-depth cultivation of the pig gut microbiome towards novel bacterial diversity and tailored functional studies.</title>
        <authorList>
            <person name="Wylensek D."/>
            <person name="Hitch T.C.A."/>
            <person name="Clavel T."/>
        </authorList>
    </citation>
    <scope>NUCLEOTIDE SEQUENCE [LARGE SCALE GENOMIC DNA]</scope>
    <source>
        <strain evidence="5 6">SM-530-WT-4B</strain>
    </source>
</reference>
<dbReference type="Gene3D" id="2.60.120.10">
    <property type="entry name" value="Jelly Rolls"/>
    <property type="match status" value="1"/>
</dbReference>
<sequence>MKYIYTSNAHLWSFPLELYVRDVNFFCFNWHPEYELTILLKGKVTLCMDGNIHKIRENDVYLVNSNRGHAVVSEEKESTALVFHFSPEYFTQTEPSHTKLEFACISNQTNRDEQRFVALRQYAAQMMLAALFDTPSSRFILRGAFNMLLGTLLSGFPVKQSPMIESPRDRKNMKTIQTVTDWLEKNFDKKVTLGAAAKVARYNRTYFSSFFRRNVGISFYDYLTRIRFRHAMYQFNNTNHSLTDIAADCGFPDLKTFSSYYKKTFHEPPSVQHRAIDTSSFAPVRENERIYLDTSASDIEEKLRDFARLNPPVPSSQLKPEVTPPDKFDRIVALCEQLMAVAKQSC</sequence>
<accession>A0A6L5Y8H6</accession>
<dbReference type="SMART" id="SM00342">
    <property type="entry name" value="HTH_ARAC"/>
    <property type="match status" value="1"/>
</dbReference>
<evidence type="ECO:0000256" key="3">
    <source>
        <dbReference type="ARBA" id="ARBA00023163"/>
    </source>
</evidence>
<dbReference type="SUPFAM" id="SSF46689">
    <property type="entry name" value="Homeodomain-like"/>
    <property type="match status" value="2"/>
</dbReference>
<dbReference type="Proteomes" id="UP000473699">
    <property type="component" value="Unassembled WGS sequence"/>
</dbReference>
<dbReference type="Pfam" id="PF07883">
    <property type="entry name" value="Cupin_2"/>
    <property type="match status" value="1"/>
</dbReference>
<evidence type="ECO:0000259" key="4">
    <source>
        <dbReference type="PROSITE" id="PS01124"/>
    </source>
</evidence>
<organism evidence="5 6">
    <name type="scientific">Pyramidobacter porci</name>
    <dbReference type="NCBI Taxonomy" id="2605789"/>
    <lineage>
        <taxon>Bacteria</taxon>
        <taxon>Thermotogati</taxon>
        <taxon>Synergistota</taxon>
        <taxon>Synergistia</taxon>
        <taxon>Synergistales</taxon>
        <taxon>Dethiosulfovibrionaceae</taxon>
        <taxon>Pyramidobacter</taxon>
    </lineage>
</organism>
<name>A0A6L5Y8H6_9BACT</name>
<proteinExistence type="predicted"/>
<dbReference type="GO" id="GO:0043565">
    <property type="term" value="F:sequence-specific DNA binding"/>
    <property type="evidence" value="ECO:0007669"/>
    <property type="project" value="InterPro"/>
</dbReference>
<dbReference type="InterPro" id="IPR018060">
    <property type="entry name" value="HTH_AraC"/>
</dbReference>
<evidence type="ECO:0000313" key="6">
    <source>
        <dbReference type="Proteomes" id="UP000473699"/>
    </source>
</evidence>
<dbReference type="SUPFAM" id="SSF51215">
    <property type="entry name" value="Regulatory protein AraC"/>
    <property type="match status" value="1"/>
</dbReference>
<keyword evidence="1" id="KW-0805">Transcription regulation</keyword>
<dbReference type="AlphaFoldDB" id="A0A6L5Y8H6"/>
<evidence type="ECO:0000313" key="5">
    <source>
        <dbReference type="EMBL" id="MST54599.1"/>
    </source>
</evidence>
<dbReference type="PANTHER" id="PTHR43280:SF27">
    <property type="entry name" value="TRANSCRIPTIONAL REGULATOR MTLR"/>
    <property type="match status" value="1"/>
</dbReference>
<dbReference type="PANTHER" id="PTHR43280">
    <property type="entry name" value="ARAC-FAMILY TRANSCRIPTIONAL REGULATOR"/>
    <property type="match status" value="1"/>
</dbReference>
<feature type="domain" description="HTH araC/xylS-type" evidence="4">
    <location>
        <begin position="177"/>
        <end position="275"/>
    </location>
</feature>
<dbReference type="InterPro" id="IPR013096">
    <property type="entry name" value="Cupin_2"/>
</dbReference>
<dbReference type="InterPro" id="IPR009057">
    <property type="entry name" value="Homeodomain-like_sf"/>
</dbReference>
<dbReference type="Gene3D" id="1.10.10.60">
    <property type="entry name" value="Homeodomain-like"/>
    <property type="match status" value="2"/>
</dbReference>
<evidence type="ECO:0000256" key="2">
    <source>
        <dbReference type="ARBA" id="ARBA00023125"/>
    </source>
</evidence>
<dbReference type="InterPro" id="IPR037923">
    <property type="entry name" value="HTH-like"/>
</dbReference>